<dbReference type="PROSITE" id="PS00086">
    <property type="entry name" value="CYTOCHROME_P450"/>
    <property type="match status" value="1"/>
</dbReference>
<dbReference type="InterPro" id="IPR001128">
    <property type="entry name" value="Cyt_P450"/>
</dbReference>
<dbReference type="PRINTS" id="PR00385">
    <property type="entry name" value="P450"/>
</dbReference>
<keyword evidence="8" id="KW-0492">Microsome</keyword>
<evidence type="ECO:0000313" key="16">
    <source>
        <dbReference type="Proteomes" id="UP000801492"/>
    </source>
</evidence>
<sequence length="528" mass="62125">MFWFLVCVISVILIYYVFIKPFNYWKAIGVPQDSVWKVWLEFFSGFMQYRSYAESVKKIYDDYSSFRYYGIYQFYSPTLIVKDPDLIKQITVKDFDHFVDHYNFLPNSDEPLWERNLFFLKGEKWRRMRNALTPFFTGSKMKVMFRLIDDCAKQFVEYYEEQGNSIIQIEMKDSFTRFANDVIATTAFGVKCDSIRNRDNEFYLMGKEATNFVGGITDVIKFLFIMTVPNFSRTFGIRIFKRKVGAFFTNVIKTNIKYREQNEIIRPDMIHLLLEAKKGNFKEDTLNEIINDEDIAAQAFVFFLAGFESVANLMYFTAYELAVQPDIQKKLQKEIDDIVNSLDSGLTYEKLSSMRYMDMVMSETLRKWPSDIILDRICVKPYTIQPLKEGEKPIYLKEGDLINFPLYGIHRDPKYYPEPDRFDPERFNDENKSNVNPYAYLPFGVGPRNCIGSRFALMETKVILFHLLAKFDIVITEKTPIPLILSKSKYQLDTDEGFWMELKQLVAAHKLILDHIDVLYAQQGVFVG</sequence>
<dbReference type="PANTHER" id="PTHR24292">
    <property type="entry name" value="CYTOCHROME P450"/>
    <property type="match status" value="1"/>
</dbReference>
<keyword evidence="6 13" id="KW-0479">Metal-binding</keyword>
<evidence type="ECO:0000256" key="4">
    <source>
        <dbReference type="ARBA" id="ARBA00010617"/>
    </source>
</evidence>
<reference evidence="15" key="1">
    <citation type="submission" date="2019-08" db="EMBL/GenBank/DDBJ databases">
        <title>The genome of the North American firefly Photinus pyralis.</title>
        <authorList>
            <consortium name="Photinus pyralis genome working group"/>
            <person name="Fallon T.R."/>
            <person name="Sander Lower S.E."/>
            <person name="Weng J.-K."/>
        </authorList>
    </citation>
    <scope>NUCLEOTIDE SEQUENCE</scope>
    <source>
        <strain evidence="15">TRF0915ILg1</strain>
        <tissue evidence="15">Whole body</tissue>
    </source>
</reference>
<dbReference type="GO" id="GO:0020037">
    <property type="term" value="F:heme binding"/>
    <property type="evidence" value="ECO:0007669"/>
    <property type="project" value="InterPro"/>
</dbReference>
<feature type="binding site" description="axial binding residue" evidence="13">
    <location>
        <position position="450"/>
    </location>
    <ligand>
        <name>heme</name>
        <dbReference type="ChEBI" id="CHEBI:30413"/>
    </ligand>
    <ligandPart>
        <name>Fe</name>
        <dbReference type="ChEBI" id="CHEBI:18248"/>
    </ligandPart>
</feature>
<evidence type="ECO:0000256" key="3">
    <source>
        <dbReference type="ARBA" id="ARBA00004406"/>
    </source>
</evidence>
<keyword evidence="5 13" id="KW-0349">Heme</keyword>
<dbReference type="Pfam" id="PF00067">
    <property type="entry name" value="p450"/>
    <property type="match status" value="1"/>
</dbReference>
<evidence type="ECO:0000256" key="11">
    <source>
        <dbReference type="ARBA" id="ARBA00023033"/>
    </source>
</evidence>
<evidence type="ECO:0000256" key="5">
    <source>
        <dbReference type="ARBA" id="ARBA00022617"/>
    </source>
</evidence>
<comment type="similarity">
    <text evidence="4 14">Belongs to the cytochrome P450 family.</text>
</comment>
<accession>A0A8K0GBF5</accession>
<evidence type="ECO:0000256" key="9">
    <source>
        <dbReference type="ARBA" id="ARBA00023002"/>
    </source>
</evidence>
<evidence type="ECO:0000256" key="12">
    <source>
        <dbReference type="ARBA" id="ARBA00023136"/>
    </source>
</evidence>
<dbReference type="InterPro" id="IPR017972">
    <property type="entry name" value="Cyt_P450_CS"/>
</dbReference>
<dbReference type="AlphaFoldDB" id="A0A8K0GBF5"/>
<evidence type="ECO:0000256" key="8">
    <source>
        <dbReference type="ARBA" id="ARBA00022848"/>
    </source>
</evidence>
<evidence type="ECO:0000256" key="13">
    <source>
        <dbReference type="PIRSR" id="PIRSR602401-1"/>
    </source>
</evidence>
<proteinExistence type="inferred from homology"/>
<dbReference type="PRINTS" id="PR00463">
    <property type="entry name" value="EP450I"/>
</dbReference>
<dbReference type="GO" id="GO:0016705">
    <property type="term" value="F:oxidoreductase activity, acting on paired donors, with incorporation or reduction of molecular oxygen"/>
    <property type="evidence" value="ECO:0007669"/>
    <property type="project" value="InterPro"/>
</dbReference>
<dbReference type="Proteomes" id="UP000801492">
    <property type="component" value="Unassembled WGS sequence"/>
</dbReference>
<gene>
    <name evidence="15" type="ORF">ILUMI_13929</name>
</gene>
<dbReference type="CDD" id="cd11056">
    <property type="entry name" value="CYP6-like"/>
    <property type="match status" value="1"/>
</dbReference>
<evidence type="ECO:0000256" key="1">
    <source>
        <dbReference type="ARBA" id="ARBA00001971"/>
    </source>
</evidence>
<keyword evidence="10 13" id="KW-0408">Iron</keyword>
<comment type="caution">
    <text evidence="15">The sequence shown here is derived from an EMBL/GenBank/DDBJ whole genome shotgun (WGS) entry which is preliminary data.</text>
</comment>
<dbReference type="InterPro" id="IPR002401">
    <property type="entry name" value="Cyt_P450_E_grp-I"/>
</dbReference>
<dbReference type="SUPFAM" id="SSF48264">
    <property type="entry name" value="Cytochrome P450"/>
    <property type="match status" value="1"/>
</dbReference>
<dbReference type="GO" id="GO:0004497">
    <property type="term" value="F:monooxygenase activity"/>
    <property type="evidence" value="ECO:0007669"/>
    <property type="project" value="UniProtKB-KW"/>
</dbReference>
<protein>
    <recommendedName>
        <fullName evidence="17">Cytochrome P450</fullName>
    </recommendedName>
</protein>
<comment type="cofactor">
    <cofactor evidence="1 13">
        <name>heme</name>
        <dbReference type="ChEBI" id="CHEBI:30413"/>
    </cofactor>
</comment>
<dbReference type="GO" id="GO:0005506">
    <property type="term" value="F:iron ion binding"/>
    <property type="evidence" value="ECO:0007669"/>
    <property type="project" value="InterPro"/>
</dbReference>
<dbReference type="Gene3D" id="1.10.630.10">
    <property type="entry name" value="Cytochrome P450"/>
    <property type="match status" value="1"/>
</dbReference>
<evidence type="ECO:0000256" key="2">
    <source>
        <dbReference type="ARBA" id="ARBA00004174"/>
    </source>
</evidence>
<name>A0A8K0GBF5_IGNLU</name>
<keyword evidence="11 14" id="KW-0503">Monooxygenase</keyword>
<evidence type="ECO:0000256" key="7">
    <source>
        <dbReference type="ARBA" id="ARBA00022824"/>
    </source>
</evidence>
<dbReference type="PANTHER" id="PTHR24292:SF54">
    <property type="entry name" value="CYP9F3-RELATED"/>
    <property type="match status" value="1"/>
</dbReference>
<evidence type="ECO:0000256" key="14">
    <source>
        <dbReference type="RuleBase" id="RU000461"/>
    </source>
</evidence>
<keyword evidence="16" id="KW-1185">Reference proteome</keyword>
<dbReference type="FunFam" id="1.10.630.10:FF:000042">
    <property type="entry name" value="Cytochrome P450"/>
    <property type="match status" value="1"/>
</dbReference>
<dbReference type="GO" id="GO:0005789">
    <property type="term" value="C:endoplasmic reticulum membrane"/>
    <property type="evidence" value="ECO:0007669"/>
    <property type="project" value="UniProtKB-SubCell"/>
</dbReference>
<keyword evidence="7" id="KW-0256">Endoplasmic reticulum</keyword>
<evidence type="ECO:0000313" key="15">
    <source>
        <dbReference type="EMBL" id="KAF2892243.1"/>
    </source>
</evidence>
<organism evidence="15 16">
    <name type="scientific">Ignelater luminosus</name>
    <name type="common">Cucubano</name>
    <name type="synonym">Pyrophorus luminosus</name>
    <dbReference type="NCBI Taxonomy" id="2038154"/>
    <lineage>
        <taxon>Eukaryota</taxon>
        <taxon>Metazoa</taxon>
        <taxon>Ecdysozoa</taxon>
        <taxon>Arthropoda</taxon>
        <taxon>Hexapoda</taxon>
        <taxon>Insecta</taxon>
        <taxon>Pterygota</taxon>
        <taxon>Neoptera</taxon>
        <taxon>Endopterygota</taxon>
        <taxon>Coleoptera</taxon>
        <taxon>Polyphaga</taxon>
        <taxon>Elateriformia</taxon>
        <taxon>Elateroidea</taxon>
        <taxon>Elateridae</taxon>
        <taxon>Agrypninae</taxon>
        <taxon>Pyrophorini</taxon>
        <taxon>Ignelater</taxon>
    </lineage>
</organism>
<evidence type="ECO:0000256" key="10">
    <source>
        <dbReference type="ARBA" id="ARBA00023004"/>
    </source>
</evidence>
<dbReference type="OrthoDB" id="2789670at2759"/>
<evidence type="ECO:0000256" key="6">
    <source>
        <dbReference type="ARBA" id="ARBA00022723"/>
    </source>
</evidence>
<keyword evidence="12" id="KW-0472">Membrane</keyword>
<keyword evidence="9 14" id="KW-0560">Oxidoreductase</keyword>
<evidence type="ECO:0008006" key="17">
    <source>
        <dbReference type="Google" id="ProtNLM"/>
    </source>
</evidence>
<dbReference type="EMBL" id="VTPC01008853">
    <property type="protein sequence ID" value="KAF2892243.1"/>
    <property type="molecule type" value="Genomic_DNA"/>
</dbReference>
<dbReference type="InterPro" id="IPR050476">
    <property type="entry name" value="Insect_CytP450_Detox"/>
</dbReference>
<comment type="subcellular location">
    <subcellularLocation>
        <location evidence="3">Endoplasmic reticulum membrane</location>
        <topology evidence="3">Peripheral membrane protein</topology>
    </subcellularLocation>
    <subcellularLocation>
        <location evidence="2">Microsome membrane</location>
        <topology evidence="2">Peripheral membrane protein</topology>
    </subcellularLocation>
</comment>
<dbReference type="InterPro" id="IPR036396">
    <property type="entry name" value="Cyt_P450_sf"/>
</dbReference>